<gene>
    <name evidence="2" type="ORF">LCGC14_2934970</name>
</gene>
<keyword evidence="1" id="KW-0472">Membrane</keyword>
<evidence type="ECO:0008006" key="3">
    <source>
        <dbReference type="Google" id="ProtNLM"/>
    </source>
</evidence>
<keyword evidence="1" id="KW-0812">Transmembrane</keyword>
<feature type="non-terminal residue" evidence="2">
    <location>
        <position position="89"/>
    </location>
</feature>
<feature type="transmembrane region" description="Helical" evidence="1">
    <location>
        <begin position="43"/>
        <end position="63"/>
    </location>
</feature>
<protein>
    <recommendedName>
        <fullName evidence="3">Amino acid permease/ SLC12A domain-containing protein</fullName>
    </recommendedName>
</protein>
<evidence type="ECO:0000256" key="1">
    <source>
        <dbReference type="SAM" id="Phobius"/>
    </source>
</evidence>
<name>A0A0F8XKA1_9ZZZZ</name>
<dbReference type="Gene3D" id="1.20.1740.10">
    <property type="entry name" value="Amino acid/polyamine transporter I"/>
    <property type="match status" value="1"/>
</dbReference>
<feature type="transmembrane region" description="Helical" evidence="1">
    <location>
        <begin position="12"/>
        <end position="37"/>
    </location>
</feature>
<evidence type="ECO:0000313" key="2">
    <source>
        <dbReference type="EMBL" id="KKK69343.1"/>
    </source>
</evidence>
<dbReference type="EMBL" id="LAZR01058692">
    <property type="protein sequence ID" value="KKK69343.1"/>
    <property type="molecule type" value="Genomic_DNA"/>
</dbReference>
<organism evidence="2">
    <name type="scientific">marine sediment metagenome</name>
    <dbReference type="NCBI Taxonomy" id="412755"/>
    <lineage>
        <taxon>unclassified sequences</taxon>
        <taxon>metagenomes</taxon>
        <taxon>ecological metagenomes</taxon>
    </lineage>
</organism>
<proteinExistence type="predicted"/>
<accession>A0A0F8XKA1</accession>
<reference evidence="2" key="1">
    <citation type="journal article" date="2015" name="Nature">
        <title>Complex archaea that bridge the gap between prokaryotes and eukaryotes.</title>
        <authorList>
            <person name="Spang A."/>
            <person name="Saw J.H."/>
            <person name="Jorgensen S.L."/>
            <person name="Zaremba-Niedzwiedzka K."/>
            <person name="Martijn J."/>
            <person name="Lind A.E."/>
            <person name="van Eijk R."/>
            <person name="Schleper C."/>
            <person name="Guy L."/>
            <person name="Ettema T.J."/>
        </authorList>
    </citation>
    <scope>NUCLEOTIDE SEQUENCE</scope>
</reference>
<sequence length="89" mass="9132">MKPLKINTQKLSLLGSVSLGTGVMIGAGIFVLMGQIAELVGDLFPIAFIAGAVVVGFSSYSYVKFSNAYPSSGGVAKFLTKAYLPGALA</sequence>
<comment type="caution">
    <text evidence="2">The sequence shown here is derived from an EMBL/GenBank/DDBJ whole genome shotgun (WGS) entry which is preliminary data.</text>
</comment>
<keyword evidence="1" id="KW-1133">Transmembrane helix</keyword>
<dbReference type="AlphaFoldDB" id="A0A0F8XKA1"/>